<keyword evidence="1" id="KW-0862">Zinc</keyword>
<evidence type="ECO:0000259" key="3">
    <source>
        <dbReference type="PROSITE" id="PS50103"/>
    </source>
</evidence>
<sequence length="402" mass="43877">MQNNIFSEQPSAKKTICHDWPLGTCPYGVGCVREHPPSLNPGLFMLREHKEYEVPNDVGVACGSCLQALRECDKEGRISDNDPCSECRWYGGPGCKCTLSADSSYNDQVFAQMKSRGPKYDYALAPEPKDRSAPRGKLLKSPEPMPANEIRPDWKGQSKEELLKKGDFLPDFVRARPMAYVVPPRLSHMHKKASQNKKRKLEDDAPPVTPTQASSLPDIPAGPPSVNPVYSLPSFPAGPPSVTPASAMPVFPNGRPPRPDARYGEPATTVFDWQADKWEHRYLNGVVVSGPPIGGLAQSHSTRPDPDTNRISTLARPQPAPRHPLPTRVAPAPPFASGAQSGNQRRKMSVCRPSARTLASRTPQQLAPTPTPMAQGTDGDRQPGVHTDTQMIAGSDDEDIVY</sequence>
<evidence type="ECO:0000256" key="2">
    <source>
        <dbReference type="SAM" id="MobiDB-lite"/>
    </source>
</evidence>
<proteinExistence type="predicted"/>
<evidence type="ECO:0000313" key="5">
    <source>
        <dbReference type="Proteomes" id="UP001324427"/>
    </source>
</evidence>
<dbReference type="PROSITE" id="PS50103">
    <property type="entry name" value="ZF_C3H1"/>
    <property type="match status" value="1"/>
</dbReference>
<gene>
    <name evidence="4" type="ORF">LTR36_009632</name>
</gene>
<keyword evidence="5" id="KW-1185">Reference proteome</keyword>
<organism evidence="4 5">
    <name type="scientific">Oleoguttula mirabilis</name>
    <dbReference type="NCBI Taxonomy" id="1507867"/>
    <lineage>
        <taxon>Eukaryota</taxon>
        <taxon>Fungi</taxon>
        <taxon>Dikarya</taxon>
        <taxon>Ascomycota</taxon>
        <taxon>Pezizomycotina</taxon>
        <taxon>Dothideomycetes</taxon>
        <taxon>Dothideomycetidae</taxon>
        <taxon>Mycosphaerellales</taxon>
        <taxon>Teratosphaeriaceae</taxon>
        <taxon>Oleoguttula</taxon>
    </lineage>
</organism>
<feature type="compositionally biased region" description="Polar residues" evidence="2">
    <location>
        <begin position="357"/>
        <end position="374"/>
    </location>
</feature>
<dbReference type="GO" id="GO:0008270">
    <property type="term" value="F:zinc ion binding"/>
    <property type="evidence" value="ECO:0007669"/>
    <property type="project" value="UniProtKB-KW"/>
</dbReference>
<evidence type="ECO:0000256" key="1">
    <source>
        <dbReference type="PROSITE-ProRule" id="PRU00723"/>
    </source>
</evidence>
<dbReference type="AlphaFoldDB" id="A0AAV9J5H4"/>
<keyword evidence="1" id="KW-0479">Metal-binding</keyword>
<feature type="domain" description="C3H1-type" evidence="3">
    <location>
        <begin position="11"/>
        <end position="38"/>
    </location>
</feature>
<feature type="region of interest" description="Disordered" evidence="2">
    <location>
        <begin position="184"/>
        <end position="227"/>
    </location>
</feature>
<feature type="region of interest" description="Disordered" evidence="2">
    <location>
        <begin position="120"/>
        <end position="158"/>
    </location>
</feature>
<feature type="region of interest" description="Disordered" evidence="2">
    <location>
        <begin position="296"/>
        <end position="402"/>
    </location>
</feature>
<accession>A0AAV9J5H4</accession>
<keyword evidence="1" id="KW-0863">Zinc-finger</keyword>
<feature type="zinc finger region" description="C3H1-type" evidence="1">
    <location>
        <begin position="11"/>
        <end position="38"/>
    </location>
</feature>
<protein>
    <recommendedName>
        <fullName evidence="3">C3H1-type domain-containing protein</fullName>
    </recommendedName>
</protein>
<evidence type="ECO:0000313" key="4">
    <source>
        <dbReference type="EMBL" id="KAK4540227.1"/>
    </source>
</evidence>
<dbReference type="Proteomes" id="UP001324427">
    <property type="component" value="Unassembled WGS sequence"/>
</dbReference>
<name>A0AAV9J5H4_9PEZI</name>
<dbReference type="EMBL" id="JAVFHQ010000071">
    <property type="protein sequence ID" value="KAK4540227.1"/>
    <property type="molecule type" value="Genomic_DNA"/>
</dbReference>
<dbReference type="InterPro" id="IPR000571">
    <property type="entry name" value="Znf_CCCH"/>
</dbReference>
<comment type="caution">
    <text evidence="4">The sequence shown here is derived from an EMBL/GenBank/DDBJ whole genome shotgun (WGS) entry which is preliminary data.</text>
</comment>
<feature type="compositionally biased region" description="Basic residues" evidence="2">
    <location>
        <begin position="187"/>
        <end position="199"/>
    </location>
</feature>
<reference evidence="4 5" key="1">
    <citation type="submission" date="2021-11" db="EMBL/GenBank/DDBJ databases">
        <title>Black yeast isolated from Biological Soil Crust.</title>
        <authorList>
            <person name="Kurbessoian T."/>
        </authorList>
    </citation>
    <scope>NUCLEOTIDE SEQUENCE [LARGE SCALE GENOMIC DNA]</scope>
    <source>
        <strain evidence="4 5">CCFEE 5522</strain>
    </source>
</reference>